<proteinExistence type="inferred from homology"/>
<accession>A0A929RZ35</accession>
<dbReference type="Proteomes" id="UP000704068">
    <property type="component" value="Unassembled WGS sequence"/>
</dbReference>
<evidence type="ECO:0000313" key="8">
    <source>
        <dbReference type="EMBL" id="MBF0970921.1"/>
    </source>
</evidence>
<dbReference type="InterPro" id="IPR039425">
    <property type="entry name" value="RNA_pol_sigma-70-like"/>
</dbReference>
<protein>
    <submittedName>
        <fullName evidence="8">Sigma-70 family RNA polymerase sigma factor</fullName>
    </submittedName>
</protein>
<dbReference type="PANTHER" id="PTHR43133:SF8">
    <property type="entry name" value="RNA POLYMERASE SIGMA FACTOR HI_1459-RELATED"/>
    <property type="match status" value="1"/>
</dbReference>
<dbReference type="InterPro" id="IPR007627">
    <property type="entry name" value="RNA_pol_sigma70_r2"/>
</dbReference>
<keyword evidence="3" id="KW-0731">Sigma factor</keyword>
<dbReference type="GO" id="GO:0006352">
    <property type="term" value="P:DNA-templated transcription initiation"/>
    <property type="evidence" value="ECO:0007669"/>
    <property type="project" value="InterPro"/>
</dbReference>
<dbReference type="SUPFAM" id="SSF88659">
    <property type="entry name" value="Sigma3 and sigma4 domains of RNA polymerase sigma factors"/>
    <property type="match status" value="1"/>
</dbReference>
<dbReference type="RefSeq" id="WP_237778454.1">
    <property type="nucleotide sequence ID" value="NZ_CAUOSC010000021.1"/>
</dbReference>
<comment type="caution">
    <text evidence="8">The sequence shown here is derived from an EMBL/GenBank/DDBJ whole genome shotgun (WGS) entry which is preliminary data.</text>
</comment>
<feature type="domain" description="RNA polymerase sigma-70 region 2" evidence="6">
    <location>
        <begin position="28"/>
        <end position="95"/>
    </location>
</feature>
<dbReference type="AlphaFoldDB" id="A0A929RZ35"/>
<evidence type="ECO:0000256" key="2">
    <source>
        <dbReference type="ARBA" id="ARBA00023015"/>
    </source>
</evidence>
<name>A0A929RZ35_9BACT</name>
<dbReference type="InterPro" id="IPR013325">
    <property type="entry name" value="RNA_pol_sigma_r2"/>
</dbReference>
<evidence type="ECO:0000256" key="5">
    <source>
        <dbReference type="ARBA" id="ARBA00023163"/>
    </source>
</evidence>
<reference evidence="8" key="1">
    <citation type="submission" date="2020-04" db="EMBL/GenBank/DDBJ databases">
        <title>Deep metagenomics examines the oral microbiome during advanced dental caries in children, revealing novel taxa and co-occurrences with host molecules.</title>
        <authorList>
            <person name="Baker J.L."/>
            <person name="Morton J.T."/>
            <person name="Dinis M."/>
            <person name="Alvarez R."/>
            <person name="Tran N.C."/>
            <person name="Knight R."/>
            <person name="Edlund A."/>
        </authorList>
    </citation>
    <scope>NUCLEOTIDE SEQUENCE</scope>
    <source>
        <strain evidence="8">JCVI_34_bin.1</strain>
    </source>
</reference>
<dbReference type="Gene3D" id="1.10.1740.10">
    <property type="match status" value="1"/>
</dbReference>
<dbReference type="NCBIfam" id="TIGR02937">
    <property type="entry name" value="sigma70-ECF"/>
    <property type="match status" value="1"/>
</dbReference>
<dbReference type="SUPFAM" id="SSF88946">
    <property type="entry name" value="Sigma2 domain of RNA polymerase sigma factors"/>
    <property type="match status" value="1"/>
</dbReference>
<evidence type="ECO:0000256" key="3">
    <source>
        <dbReference type="ARBA" id="ARBA00023082"/>
    </source>
</evidence>
<dbReference type="GO" id="GO:0003677">
    <property type="term" value="F:DNA binding"/>
    <property type="evidence" value="ECO:0007669"/>
    <property type="project" value="UniProtKB-KW"/>
</dbReference>
<dbReference type="Pfam" id="PF04542">
    <property type="entry name" value="Sigma70_r2"/>
    <property type="match status" value="1"/>
</dbReference>
<feature type="domain" description="RNA polymerase sigma-70 region 4" evidence="7">
    <location>
        <begin position="136"/>
        <end position="185"/>
    </location>
</feature>
<dbReference type="EMBL" id="JABZGR010000029">
    <property type="protein sequence ID" value="MBF0970921.1"/>
    <property type="molecule type" value="Genomic_DNA"/>
</dbReference>
<dbReference type="GO" id="GO:0016987">
    <property type="term" value="F:sigma factor activity"/>
    <property type="evidence" value="ECO:0007669"/>
    <property type="project" value="UniProtKB-KW"/>
</dbReference>
<organism evidence="8 9">
    <name type="scientific">Alloprevotella tannerae</name>
    <dbReference type="NCBI Taxonomy" id="76122"/>
    <lineage>
        <taxon>Bacteria</taxon>
        <taxon>Pseudomonadati</taxon>
        <taxon>Bacteroidota</taxon>
        <taxon>Bacteroidia</taxon>
        <taxon>Bacteroidales</taxon>
        <taxon>Prevotellaceae</taxon>
        <taxon>Alloprevotella</taxon>
    </lineage>
</organism>
<dbReference type="CDD" id="cd06171">
    <property type="entry name" value="Sigma70_r4"/>
    <property type="match status" value="1"/>
</dbReference>
<dbReference type="Gene3D" id="1.10.10.10">
    <property type="entry name" value="Winged helix-like DNA-binding domain superfamily/Winged helix DNA-binding domain"/>
    <property type="match status" value="1"/>
</dbReference>
<evidence type="ECO:0000256" key="4">
    <source>
        <dbReference type="ARBA" id="ARBA00023125"/>
    </source>
</evidence>
<keyword evidence="4" id="KW-0238">DNA-binding</keyword>
<keyword evidence="2" id="KW-0805">Transcription regulation</keyword>
<evidence type="ECO:0000313" key="9">
    <source>
        <dbReference type="Proteomes" id="UP000704068"/>
    </source>
</evidence>
<evidence type="ECO:0000259" key="6">
    <source>
        <dbReference type="Pfam" id="PF04542"/>
    </source>
</evidence>
<comment type="similarity">
    <text evidence="1">Belongs to the sigma-70 factor family. ECF subfamily.</text>
</comment>
<dbReference type="InterPro" id="IPR013324">
    <property type="entry name" value="RNA_pol_sigma_r3/r4-like"/>
</dbReference>
<evidence type="ECO:0000256" key="1">
    <source>
        <dbReference type="ARBA" id="ARBA00010641"/>
    </source>
</evidence>
<keyword evidence="5" id="KW-0804">Transcription</keyword>
<sequence length="197" mass="23231">MIQLRSCADDELIKLYEAGEDEAFDVLLARYKDRLYTYILFIVKNSDIADDLFQETFVRVIMTIRQHRYKATGKFYAWLTRIAHNLIIDQFRTERSEGLVYDEEQSNNIFNNAHLSDASIEHQLANEQTFTDVCRLMNHLPDTQREVVYMRYYQNLSFKEIADQIGVSINTALGRMRYAVLNMRKMAKDYDINLSIS</sequence>
<dbReference type="Pfam" id="PF04545">
    <property type="entry name" value="Sigma70_r4"/>
    <property type="match status" value="1"/>
</dbReference>
<gene>
    <name evidence="8" type="ORF">HXK21_07770</name>
</gene>
<dbReference type="PANTHER" id="PTHR43133">
    <property type="entry name" value="RNA POLYMERASE ECF-TYPE SIGMA FACTO"/>
    <property type="match status" value="1"/>
</dbReference>
<dbReference type="InterPro" id="IPR007630">
    <property type="entry name" value="RNA_pol_sigma70_r4"/>
</dbReference>
<dbReference type="InterPro" id="IPR036388">
    <property type="entry name" value="WH-like_DNA-bd_sf"/>
</dbReference>
<dbReference type="InterPro" id="IPR014284">
    <property type="entry name" value="RNA_pol_sigma-70_dom"/>
</dbReference>
<evidence type="ECO:0000259" key="7">
    <source>
        <dbReference type="Pfam" id="PF04545"/>
    </source>
</evidence>